<dbReference type="Proteomes" id="UP000298616">
    <property type="component" value="Chromosome"/>
</dbReference>
<accession>A0A4D7JGF2</accession>
<evidence type="ECO:0000313" key="3">
    <source>
        <dbReference type="Proteomes" id="UP000298616"/>
    </source>
</evidence>
<evidence type="ECO:0000259" key="1">
    <source>
        <dbReference type="Pfam" id="PF13401"/>
    </source>
</evidence>
<dbReference type="SUPFAM" id="SSF52540">
    <property type="entry name" value="P-loop containing nucleoside triphosphate hydrolases"/>
    <property type="match status" value="1"/>
</dbReference>
<proteinExistence type="predicted"/>
<feature type="domain" description="ORC1/DEAH AAA+ ATPase" evidence="1">
    <location>
        <begin position="27"/>
        <end position="145"/>
    </location>
</feature>
<dbReference type="GO" id="GO:0016887">
    <property type="term" value="F:ATP hydrolysis activity"/>
    <property type="evidence" value="ECO:0007669"/>
    <property type="project" value="InterPro"/>
</dbReference>
<name>A0A4D7JGF2_9BACT</name>
<dbReference type="RefSeq" id="WP_137090804.1">
    <property type="nucleotide sequence ID" value="NZ_CP028923.1"/>
</dbReference>
<dbReference type="EMBL" id="CP028923">
    <property type="protein sequence ID" value="QCK15219.1"/>
    <property type="molecule type" value="Genomic_DNA"/>
</dbReference>
<dbReference type="KEGG" id="fpf:DCC35_10915"/>
<protein>
    <recommendedName>
        <fullName evidence="1">ORC1/DEAH AAA+ ATPase domain-containing protein</fullName>
    </recommendedName>
</protein>
<dbReference type="InterPro" id="IPR049945">
    <property type="entry name" value="AAA_22"/>
</dbReference>
<evidence type="ECO:0000313" key="2">
    <source>
        <dbReference type="EMBL" id="QCK15219.1"/>
    </source>
</evidence>
<reference evidence="2 3" key="1">
    <citation type="submission" date="2018-04" db="EMBL/GenBank/DDBJ databases">
        <title>Complete genome uncultured novel isolate.</title>
        <authorList>
            <person name="Merlino G."/>
        </authorList>
    </citation>
    <scope>NUCLEOTIDE SEQUENCE [LARGE SCALE GENOMIC DNA]</scope>
    <source>
        <strain evidence="3">R1DC9</strain>
    </source>
</reference>
<gene>
    <name evidence="2" type="ORF">DCC35_10915</name>
</gene>
<keyword evidence="3" id="KW-1185">Reference proteome</keyword>
<organism evidence="2 3">
    <name type="scientific">Mangrovivirga cuniculi</name>
    <dbReference type="NCBI Taxonomy" id="2715131"/>
    <lineage>
        <taxon>Bacteria</taxon>
        <taxon>Pseudomonadati</taxon>
        <taxon>Bacteroidota</taxon>
        <taxon>Cytophagia</taxon>
        <taxon>Cytophagales</taxon>
        <taxon>Mangrovivirgaceae</taxon>
        <taxon>Mangrovivirga</taxon>
    </lineage>
</organism>
<dbReference type="OrthoDB" id="891953at2"/>
<dbReference type="AlphaFoldDB" id="A0A4D7JGF2"/>
<sequence length="232" mass="27097">MTNFKYKIAPISSFLQIQEELNLAVEYKRFIVIFGTTGFGKSIPLLNYANDNELISYSAIRPAETPKRFFSRYNDIFGNQKSEAEFQYKGTLDWLIQSTSYELINTKESIMLIIDEAGNFSKIAQAYLRQVYDNIMSQSALVLSGPDRYRMNMKNWNRDLTSPVPELISRVHKFIEIKKPTYDDIKLICHYNEIDDKKIIKAISSKFGNLRHVKEYILRTHRGDMSWVNTSF</sequence>
<dbReference type="InterPro" id="IPR027417">
    <property type="entry name" value="P-loop_NTPase"/>
</dbReference>
<dbReference type="Pfam" id="PF13401">
    <property type="entry name" value="AAA_22"/>
    <property type="match status" value="1"/>
</dbReference>